<protein>
    <submittedName>
        <fullName evidence="1">SFRICE_024846</fullName>
    </submittedName>
</protein>
<evidence type="ECO:0000313" key="1">
    <source>
        <dbReference type="EMBL" id="SOQ57692.1"/>
    </source>
</evidence>
<dbReference type="AlphaFoldDB" id="A0A2H1WXG8"/>
<proteinExistence type="predicted"/>
<reference evidence="1" key="1">
    <citation type="submission" date="2016-07" db="EMBL/GenBank/DDBJ databases">
        <authorList>
            <person name="Bretaudeau A."/>
        </authorList>
    </citation>
    <scope>NUCLEOTIDE SEQUENCE</scope>
    <source>
        <strain evidence="1">Rice</strain>
        <tissue evidence="1">Whole body</tissue>
    </source>
</reference>
<name>A0A2H1WXG8_SPOFR</name>
<organism evidence="1">
    <name type="scientific">Spodoptera frugiperda</name>
    <name type="common">Fall armyworm</name>
    <dbReference type="NCBI Taxonomy" id="7108"/>
    <lineage>
        <taxon>Eukaryota</taxon>
        <taxon>Metazoa</taxon>
        <taxon>Ecdysozoa</taxon>
        <taxon>Arthropoda</taxon>
        <taxon>Hexapoda</taxon>
        <taxon>Insecta</taxon>
        <taxon>Pterygota</taxon>
        <taxon>Neoptera</taxon>
        <taxon>Endopterygota</taxon>
        <taxon>Lepidoptera</taxon>
        <taxon>Glossata</taxon>
        <taxon>Ditrysia</taxon>
        <taxon>Noctuoidea</taxon>
        <taxon>Noctuidae</taxon>
        <taxon>Amphipyrinae</taxon>
        <taxon>Spodoptera</taxon>
    </lineage>
</organism>
<gene>
    <name evidence="1" type="ORF">SFRICE_024846</name>
</gene>
<accession>A0A2H1WXG8</accession>
<dbReference type="EMBL" id="ODYU01011764">
    <property type="protein sequence ID" value="SOQ57692.1"/>
    <property type="molecule type" value="Genomic_DNA"/>
</dbReference>
<sequence length="104" mass="12022">MTSWDVIQFPEYKVLPTDNRDDDRARKFNNYIVLQLAWESQASARKGRLDRSDTTAEQKTEVKKHLRCVSEVTGGPIIPFSNPDSPTILKILTPKRLATHLWRL</sequence>